<dbReference type="CDD" id="cd06171">
    <property type="entry name" value="Sigma70_r4"/>
    <property type="match status" value="1"/>
</dbReference>
<evidence type="ECO:0000256" key="4">
    <source>
        <dbReference type="ARBA" id="ARBA00023163"/>
    </source>
</evidence>
<dbReference type="Gene3D" id="1.10.1740.10">
    <property type="match status" value="1"/>
</dbReference>
<dbReference type="Pfam" id="PF04542">
    <property type="entry name" value="Sigma70_r2"/>
    <property type="match status" value="1"/>
</dbReference>
<dbReference type="PANTHER" id="PTHR43133">
    <property type="entry name" value="RNA POLYMERASE ECF-TYPE SIGMA FACTO"/>
    <property type="match status" value="1"/>
</dbReference>
<keyword evidence="3" id="KW-0731">Sigma factor</keyword>
<dbReference type="STRING" id="36849.OXPF_30670"/>
<keyword evidence="8" id="KW-1185">Reference proteome</keyword>
<dbReference type="PATRIC" id="fig|36849.3.peg.3250"/>
<dbReference type="Gene3D" id="1.10.10.10">
    <property type="entry name" value="Winged helix-like DNA-binding domain superfamily/Winged helix DNA-binding domain"/>
    <property type="match status" value="1"/>
</dbReference>
<dbReference type="NCBIfam" id="TIGR02937">
    <property type="entry name" value="sigma70-ECF"/>
    <property type="match status" value="1"/>
</dbReference>
<proteinExistence type="inferred from homology"/>
<feature type="domain" description="RNA polymerase sigma-70 region 2" evidence="5">
    <location>
        <begin position="23"/>
        <end position="89"/>
    </location>
</feature>
<reference evidence="7 8" key="1">
    <citation type="submission" date="2015-09" db="EMBL/GenBank/DDBJ databases">
        <title>Genome sequence of Oxobacter pfennigii DSM 3222.</title>
        <authorList>
            <person name="Poehlein A."/>
            <person name="Bengelsdorf F.R."/>
            <person name="Schiel-Bengelsdorf B."/>
            <person name="Duerre P."/>
            <person name="Daniel R."/>
        </authorList>
    </citation>
    <scope>NUCLEOTIDE SEQUENCE [LARGE SCALE GENOMIC DNA]</scope>
    <source>
        <strain evidence="7 8">DSM 3222</strain>
    </source>
</reference>
<evidence type="ECO:0000259" key="6">
    <source>
        <dbReference type="Pfam" id="PF08281"/>
    </source>
</evidence>
<dbReference type="SUPFAM" id="SSF88659">
    <property type="entry name" value="Sigma3 and sigma4 domains of RNA polymerase sigma factors"/>
    <property type="match status" value="1"/>
</dbReference>
<evidence type="ECO:0000256" key="2">
    <source>
        <dbReference type="ARBA" id="ARBA00023015"/>
    </source>
</evidence>
<evidence type="ECO:0000256" key="3">
    <source>
        <dbReference type="ARBA" id="ARBA00023082"/>
    </source>
</evidence>
<dbReference type="InterPro" id="IPR013324">
    <property type="entry name" value="RNA_pol_sigma_r3/r4-like"/>
</dbReference>
<evidence type="ECO:0000256" key="1">
    <source>
        <dbReference type="ARBA" id="ARBA00010641"/>
    </source>
</evidence>
<dbReference type="PANTHER" id="PTHR43133:SF51">
    <property type="entry name" value="RNA POLYMERASE SIGMA FACTOR"/>
    <property type="match status" value="1"/>
</dbReference>
<dbReference type="RefSeq" id="WP_054876058.1">
    <property type="nucleotide sequence ID" value="NZ_LKET01000039.1"/>
</dbReference>
<dbReference type="Pfam" id="PF08281">
    <property type="entry name" value="Sigma70_r4_2"/>
    <property type="match status" value="1"/>
</dbReference>
<comment type="similarity">
    <text evidence="1">Belongs to the sigma-70 factor family. ECF subfamily.</text>
</comment>
<name>A0A0P9AEA1_9CLOT</name>
<dbReference type="AlphaFoldDB" id="A0A0P9AEA1"/>
<dbReference type="InterPro" id="IPR013325">
    <property type="entry name" value="RNA_pol_sigma_r2"/>
</dbReference>
<dbReference type="GO" id="GO:0003677">
    <property type="term" value="F:DNA binding"/>
    <property type="evidence" value="ECO:0007669"/>
    <property type="project" value="InterPro"/>
</dbReference>
<comment type="caution">
    <text evidence="7">The sequence shown here is derived from an EMBL/GenBank/DDBJ whole genome shotgun (WGS) entry which is preliminary data.</text>
</comment>
<dbReference type="InterPro" id="IPR007627">
    <property type="entry name" value="RNA_pol_sigma70_r2"/>
</dbReference>
<protein>
    <submittedName>
        <fullName evidence="7">ECF RNA polymerase sigma factor SigW</fullName>
    </submittedName>
</protein>
<dbReference type="OrthoDB" id="9789355at2"/>
<evidence type="ECO:0000313" key="7">
    <source>
        <dbReference type="EMBL" id="KPU43626.1"/>
    </source>
</evidence>
<dbReference type="InterPro" id="IPR013249">
    <property type="entry name" value="RNA_pol_sigma70_r4_t2"/>
</dbReference>
<feature type="domain" description="RNA polymerase sigma factor 70 region 4 type 2" evidence="6">
    <location>
        <begin position="117"/>
        <end position="169"/>
    </location>
</feature>
<keyword evidence="2" id="KW-0805">Transcription regulation</keyword>
<gene>
    <name evidence="7" type="primary">sigW_2</name>
    <name evidence="7" type="ORF">OXPF_30670</name>
</gene>
<dbReference type="GO" id="GO:0016987">
    <property type="term" value="F:sigma factor activity"/>
    <property type="evidence" value="ECO:0007669"/>
    <property type="project" value="UniProtKB-KW"/>
</dbReference>
<keyword evidence="4" id="KW-0804">Transcription</keyword>
<dbReference type="EMBL" id="LKET01000039">
    <property type="protein sequence ID" value="KPU43626.1"/>
    <property type="molecule type" value="Genomic_DNA"/>
</dbReference>
<dbReference type="InterPro" id="IPR036388">
    <property type="entry name" value="WH-like_DNA-bd_sf"/>
</dbReference>
<dbReference type="SUPFAM" id="SSF88946">
    <property type="entry name" value="Sigma2 domain of RNA polymerase sigma factors"/>
    <property type="match status" value="1"/>
</dbReference>
<organism evidence="7 8">
    <name type="scientific">Oxobacter pfennigii</name>
    <dbReference type="NCBI Taxonomy" id="36849"/>
    <lineage>
        <taxon>Bacteria</taxon>
        <taxon>Bacillati</taxon>
        <taxon>Bacillota</taxon>
        <taxon>Clostridia</taxon>
        <taxon>Eubacteriales</taxon>
        <taxon>Clostridiaceae</taxon>
        <taxon>Oxobacter</taxon>
    </lineage>
</organism>
<evidence type="ECO:0000259" key="5">
    <source>
        <dbReference type="Pfam" id="PF04542"/>
    </source>
</evidence>
<dbReference type="Proteomes" id="UP000050326">
    <property type="component" value="Unassembled WGS sequence"/>
</dbReference>
<dbReference type="InterPro" id="IPR039425">
    <property type="entry name" value="RNA_pol_sigma-70-like"/>
</dbReference>
<evidence type="ECO:0000313" key="8">
    <source>
        <dbReference type="Proteomes" id="UP000050326"/>
    </source>
</evidence>
<sequence>MIDEEALLISRAQEGDLDAFSELITKHKKLIYNLCLRMLYDRGEAEDATQEAFMKIYRGLKSYNGTSKFSTWAVKIASNICIDIIRKRKITTLPIEDYELKDDTSPEKSYIKSESYREIEQAIEALPEKYKIMIVYYHFMNLSYEEISKILKEPMTIVKNRLYRARLMLKENLKEKGGYNGLQSG</sequence>
<accession>A0A0P9AEA1</accession>
<dbReference type="InterPro" id="IPR014284">
    <property type="entry name" value="RNA_pol_sigma-70_dom"/>
</dbReference>
<dbReference type="GO" id="GO:0006352">
    <property type="term" value="P:DNA-templated transcription initiation"/>
    <property type="evidence" value="ECO:0007669"/>
    <property type="project" value="InterPro"/>
</dbReference>